<sequence>MQVRQKNEELPEHVLCCMRLNKWQIPTLITLDGGGGHADRGQLDALDLGGGMVVDWISGKITCPYDKRLL</sequence>
<evidence type="ECO:0000313" key="1">
    <source>
        <dbReference type="EMBL" id="TVU42428.1"/>
    </source>
</evidence>
<name>A0A5J9W2M1_9POAL</name>
<dbReference type="OrthoDB" id="9970435at2759"/>
<dbReference type="EMBL" id="RWGY01000005">
    <property type="protein sequence ID" value="TVU42428.1"/>
    <property type="molecule type" value="Genomic_DNA"/>
</dbReference>
<protein>
    <submittedName>
        <fullName evidence="1">Uncharacterized protein</fullName>
    </submittedName>
</protein>
<evidence type="ECO:0000313" key="2">
    <source>
        <dbReference type="Proteomes" id="UP000324897"/>
    </source>
</evidence>
<comment type="caution">
    <text evidence="1">The sequence shown here is derived from an EMBL/GenBank/DDBJ whole genome shotgun (WGS) entry which is preliminary data.</text>
</comment>
<organism evidence="1 2">
    <name type="scientific">Eragrostis curvula</name>
    <name type="common">weeping love grass</name>
    <dbReference type="NCBI Taxonomy" id="38414"/>
    <lineage>
        <taxon>Eukaryota</taxon>
        <taxon>Viridiplantae</taxon>
        <taxon>Streptophyta</taxon>
        <taxon>Embryophyta</taxon>
        <taxon>Tracheophyta</taxon>
        <taxon>Spermatophyta</taxon>
        <taxon>Magnoliopsida</taxon>
        <taxon>Liliopsida</taxon>
        <taxon>Poales</taxon>
        <taxon>Poaceae</taxon>
        <taxon>PACMAD clade</taxon>
        <taxon>Chloridoideae</taxon>
        <taxon>Eragrostideae</taxon>
        <taxon>Eragrostidinae</taxon>
        <taxon>Eragrostis</taxon>
    </lineage>
</organism>
<gene>
    <name evidence="1" type="ORF">EJB05_08833</name>
</gene>
<keyword evidence="2" id="KW-1185">Reference proteome</keyword>
<dbReference type="Proteomes" id="UP000324897">
    <property type="component" value="Unassembled WGS sequence"/>
</dbReference>
<dbReference type="AlphaFoldDB" id="A0A5J9W2M1"/>
<dbReference type="Gramene" id="TVU42428">
    <property type="protein sequence ID" value="TVU42428"/>
    <property type="gene ID" value="EJB05_08833"/>
</dbReference>
<proteinExistence type="predicted"/>
<accession>A0A5J9W2M1</accession>
<feature type="non-terminal residue" evidence="1">
    <location>
        <position position="70"/>
    </location>
</feature>
<reference evidence="1 2" key="1">
    <citation type="journal article" date="2019" name="Sci. Rep.">
        <title>A high-quality genome of Eragrostis curvula grass provides insights into Poaceae evolution and supports new strategies to enhance forage quality.</title>
        <authorList>
            <person name="Carballo J."/>
            <person name="Santos B.A.C.M."/>
            <person name="Zappacosta D."/>
            <person name="Garbus I."/>
            <person name="Selva J.P."/>
            <person name="Gallo C.A."/>
            <person name="Diaz A."/>
            <person name="Albertini E."/>
            <person name="Caccamo M."/>
            <person name="Echenique V."/>
        </authorList>
    </citation>
    <scope>NUCLEOTIDE SEQUENCE [LARGE SCALE GENOMIC DNA]</scope>
    <source>
        <strain evidence="2">cv. Victoria</strain>
        <tissue evidence="1">Leaf</tissue>
    </source>
</reference>